<accession>A0A9P8LN98</accession>
<dbReference type="RefSeq" id="XP_067761952.1">
    <property type="nucleotide sequence ID" value="XM_067911265.1"/>
</dbReference>
<keyword evidence="2" id="KW-1185">Reference proteome</keyword>
<evidence type="ECO:0000313" key="2">
    <source>
        <dbReference type="Proteomes" id="UP000018208"/>
    </source>
</evidence>
<organism evidence="1 2">
    <name type="scientific">Spironucleus salmonicida</name>
    <dbReference type="NCBI Taxonomy" id="348837"/>
    <lineage>
        <taxon>Eukaryota</taxon>
        <taxon>Metamonada</taxon>
        <taxon>Diplomonadida</taxon>
        <taxon>Hexamitidae</taxon>
        <taxon>Hexamitinae</taxon>
        <taxon>Spironucleus</taxon>
    </lineage>
</organism>
<dbReference type="EMBL" id="AUWU02000007">
    <property type="protein sequence ID" value="KAH0571179.1"/>
    <property type="molecule type" value="Genomic_DNA"/>
</dbReference>
<dbReference type="KEGG" id="ssao:94301502"/>
<comment type="caution">
    <text evidence="1">The sequence shown here is derived from an EMBL/GenBank/DDBJ whole genome shotgun (WGS) entry which is preliminary data.</text>
</comment>
<name>A0A9P8LN98_9EUKA</name>
<proteinExistence type="predicted"/>
<dbReference type="AlphaFoldDB" id="A0A9P8LN98"/>
<sequence length="194" mass="22260">MYLFEINIYNFYYLHCIPQMEGIQYAFPMKYSYEAPEVSFYAPSDDTSCGSAYAKVADSEVFVSLSVFLSPSDVQAEIDSKEISSEFVSMVFNSLELAVPKQQDDDFLLFKIKIQLVQTGGSDDYAIALCLNQLAIHSSISLDTREKLFVNQLDINFSIFDSSDVNRKFNGCNLLQRQQLHGKFEIKDIWQEIW</sequence>
<reference evidence="1 2" key="1">
    <citation type="journal article" date="2014" name="PLoS Genet.">
        <title>The Genome of Spironucleus salmonicida Highlights a Fish Pathogen Adapted to Fluctuating Environments.</title>
        <authorList>
            <person name="Xu F."/>
            <person name="Jerlstrom-Hultqvist J."/>
            <person name="Einarsson E."/>
            <person name="Astvaldsson A."/>
            <person name="Svard S.G."/>
            <person name="Andersson J.O."/>
        </authorList>
    </citation>
    <scope>NUCLEOTIDE SEQUENCE [LARGE SCALE GENOMIC DNA]</scope>
    <source>
        <strain evidence="1 2">ATCC 50377</strain>
    </source>
</reference>
<evidence type="ECO:0000313" key="1">
    <source>
        <dbReference type="EMBL" id="KAH0571179.1"/>
    </source>
</evidence>
<dbReference type="GeneID" id="94301502"/>
<gene>
    <name evidence="1" type="ORF">SS50377_27479</name>
</gene>
<protein>
    <submittedName>
        <fullName evidence="1">Uncharacterized protein</fullName>
    </submittedName>
</protein>
<dbReference type="Proteomes" id="UP000018208">
    <property type="component" value="Unassembled WGS sequence"/>
</dbReference>